<keyword evidence="10" id="KW-1185">Reference proteome</keyword>
<dbReference type="GO" id="GO:0005886">
    <property type="term" value="C:plasma membrane"/>
    <property type="evidence" value="ECO:0007669"/>
    <property type="project" value="UniProtKB-SubCell"/>
</dbReference>
<dbReference type="CDD" id="cd03257">
    <property type="entry name" value="ABC_NikE_OppD_transporters"/>
    <property type="match status" value="1"/>
</dbReference>
<evidence type="ECO:0000256" key="4">
    <source>
        <dbReference type="ARBA" id="ARBA00022475"/>
    </source>
</evidence>
<evidence type="ECO:0000256" key="1">
    <source>
        <dbReference type="ARBA" id="ARBA00004202"/>
    </source>
</evidence>
<dbReference type="KEGG" id="sted:SPTER_11010"/>
<sequence>MDNLYPLLQVNNLKTYFATEQGSVTAIDGIDFTVHEGETVGLVGESGCGKSVTSLSVLRLFEEYSGTKIEGEILFEGKNLLNLSVNEMETIRGNRIAMIFQDPMTSLNPVFTVGDQIAESIILHQRLGKKEALARAVDMLKLVGISSPERRIHEYPHQLSGGMRQRVMIAMGLACEPRLLIADEPTTALDVTIQAQILDLILALQKKINMGIILITHDLGVVAEVCSRVMVMYLGQIVEECSVETLFTRPAHPYTIGLIRSIPTLEGNRREPLHMIAGKVPSLQQIPPGCRFAPRCPRADAVCRSKMPGLETVATAHKVRCWHYENPDKRVNSYAGQ</sequence>
<evidence type="ECO:0000256" key="7">
    <source>
        <dbReference type="ARBA" id="ARBA00023136"/>
    </source>
</evidence>
<keyword evidence="5" id="KW-0547">Nucleotide-binding</keyword>
<dbReference type="SMART" id="SM00382">
    <property type="entry name" value="AAA"/>
    <property type="match status" value="1"/>
</dbReference>
<dbReference type="GO" id="GO:0005524">
    <property type="term" value="F:ATP binding"/>
    <property type="evidence" value="ECO:0007669"/>
    <property type="project" value="UniProtKB-KW"/>
</dbReference>
<dbReference type="InterPro" id="IPR003593">
    <property type="entry name" value="AAA+_ATPase"/>
</dbReference>
<dbReference type="AlphaFoldDB" id="A0A517DR31"/>
<keyword evidence="7" id="KW-0472">Membrane</keyword>
<evidence type="ECO:0000259" key="8">
    <source>
        <dbReference type="PROSITE" id="PS50893"/>
    </source>
</evidence>
<dbReference type="OrthoDB" id="9806285at2"/>
<comment type="similarity">
    <text evidence="2">Belongs to the ABC transporter superfamily.</text>
</comment>
<dbReference type="PROSITE" id="PS00211">
    <property type="entry name" value="ABC_TRANSPORTER_1"/>
    <property type="match status" value="1"/>
</dbReference>
<dbReference type="Gene3D" id="3.40.50.300">
    <property type="entry name" value="P-loop containing nucleotide triphosphate hydrolases"/>
    <property type="match status" value="1"/>
</dbReference>
<protein>
    <submittedName>
        <fullName evidence="9">Oligopeptide transport ATP-binding protein OppD</fullName>
    </submittedName>
</protein>
<dbReference type="GO" id="GO:0015833">
    <property type="term" value="P:peptide transport"/>
    <property type="evidence" value="ECO:0007669"/>
    <property type="project" value="InterPro"/>
</dbReference>
<dbReference type="InterPro" id="IPR013563">
    <property type="entry name" value="Oligopep_ABC_C"/>
</dbReference>
<organism evidence="9 10">
    <name type="scientific">Sporomusa termitida</name>
    <dbReference type="NCBI Taxonomy" id="2377"/>
    <lineage>
        <taxon>Bacteria</taxon>
        <taxon>Bacillati</taxon>
        <taxon>Bacillota</taxon>
        <taxon>Negativicutes</taxon>
        <taxon>Selenomonadales</taxon>
        <taxon>Sporomusaceae</taxon>
        <taxon>Sporomusa</taxon>
    </lineage>
</organism>
<evidence type="ECO:0000256" key="2">
    <source>
        <dbReference type="ARBA" id="ARBA00005417"/>
    </source>
</evidence>
<evidence type="ECO:0000313" key="10">
    <source>
        <dbReference type="Proteomes" id="UP000320776"/>
    </source>
</evidence>
<dbReference type="PANTHER" id="PTHR43297">
    <property type="entry name" value="OLIGOPEPTIDE TRANSPORT ATP-BINDING PROTEIN APPD"/>
    <property type="match status" value="1"/>
</dbReference>
<dbReference type="FunFam" id="3.40.50.300:FF:000016">
    <property type="entry name" value="Oligopeptide ABC transporter ATP-binding component"/>
    <property type="match status" value="1"/>
</dbReference>
<dbReference type="InterPro" id="IPR003439">
    <property type="entry name" value="ABC_transporter-like_ATP-bd"/>
</dbReference>
<accession>A0A517DR31</accession>
<dbReference type="PROSITE" id="PS50893">
    <property type="entry name" value="ABC_TRANSPORTER_2"/>
    <property type="match status" value="1"/>
</dbReference>
<keyword evidence="4" id="KW-1003">Cell membrane</keyword>
<reference evidence="9 10" key="1">
    <citation type="submission" date="2019-02" db="EMBL/GenBank/DDBJ databases">
        <title>Closed genome of Sporomusa termitida DSM 4440.</title>
        <authorList>
            <person name="Poehlein A."/>
            <person name="Daniel R."/>
        </authorList>
    </citation>
    <scope>NUCLEOTIDE SEQUENCE [LARGE SCALE GENOMIC DNA]</scope>
    <source>
        <strain evidence="9 10">DSM 4440</strain>
    </source>
</reference>
<dbReference type="InterPro" id="IPR027417">
    <property type="entry name" value="P-loop_NTPase"/>
</dbReference>
<dbReference type="SUPFAM" id="SSF52540">
    <property type="entry name" value="P-loop containing nucleoside triphosphate hydrolases"/>
    <property type="match status" value="1"/>
</dbReference>
<dbReference type="InterPro" id="IPR017871">
    <property type="entry name" value="ABC_transporter-like_CS"/>
</dbReference>
<dbReference type="PANTHER" id="PTHR43297:SF2">
    <property type="entry name" value="DIPEPTIDE TRANSPORT ATP-BINDING PROTEIN DPPD"/>
    <property type="match status" value="1"/>
</dbReference>
<dbReference type="RefSeq" id="WP_144349396.1">
    <property type="nucleotide sequence ID" value="NZ_CP036259.1"/>
</dbReference>
<gene>
    <name evidence="9" type="primary">oppD_1</name>
    <name evidence="9" type="ORF">SPTER_11010</name>
</gene>
<dbReference type="Proteomes" id="UP000320776">
    <property type="component" value="Chromosome"/>
</dbReference>
<dbReference type="GO" id="GO:0016887">
    <property type="term" value="F:ATP hydrolysis activity"/>
    <property type="evidence" value="ECO:0007669"/>
    <property type="project" value="InterPro"/>
</dbReference>
<keyword evidence="3" id="KW-0813">Transport</keyword>
<name>A0A517DR31_9FIRM</name>
<dbReference type="NCBIfam" id="TIGR01727">
    <property type="entry name" value="oligo_HPY"/>
    <property type="match status" value="1"/>
</dbReference>
<proteinExistence type="inferred from homology"/>
<keyword evidence="6 9" id="KW-0067">ATP-binding</keyword>
<dbReference type="Pfam" id="PF08352">
    <property type="entry name" value="oligo_HPY"/>
    <property type="match status" value="1"/>
</dbReference>
<dbReference type="Pfam" id="PF00005">
    <property type="entry name" value="ABC_tran"/>
    <property type="match status" value="1"/>
</dbReference>
<evidence type="ECO:0000256" key="6">
    <source>
        <dbReference type="ARBA" id="ARBA00022840"/>
    </source>
</evidence>
<evidence type="ECO:0000256" key="5">
    <source>
        <dbReference type="ARBA" id="ARBA00022741"/>
    </source>
</evidence>
<feature type="domain" description="ABC transporter" evidence="8">
    <location>
        <begin position="8"/>
        <end position="259"/>
    </location>
</feature>
<dbReference type="InterPro" id="IPR050388">
    <property type="entry name" value="ABC_Ni/Peptide_Import"/>
</dbReference>
<evidence type="ECO:0000256" key="3">
    <source>
        <dbReference type="ARBA" id="ARBA00022448"/>
    </source>
</evidence>
<comment type="subcellular location">
    <subcellularLocation>
        <location evidence="1">Cell membrane</location>
        <topology evidence="1">Peripheral membrane protein</topology>
    </subcellularLocation>
</comment>
<dbReference type="EMBL" id="CP036259">
    <property type="protein sequence ID" value="QDR79801.1"/>
    <property type="molecule type" value="Genomic_DNA"/>
</dbReference>
<evidence type="ECO:0000313" key="9">
    <source>
        <dbReference type="EMBL" id="QDR79801.1"/>
    </source>
</evidence>